<reference evidence="1" key="1">
    <citation type="journal article" date="2020" name="mSystems">
        <title>Genome- and Community-Level Interaction Insights into Carbon Utilization and Element Cycling Functions of Hydrothermarchaeota in Hydrothermal Sediment.</title>
        <authorList>
            <person name="Zhou Z."/>
            <person name="Liu Y."/>
            <person name="Xu W."/>
            <person name="Pan J."/>
            <person name="Luo Z.H."/>
            <person name="Li M."/>
        </authorList>
    </citation>
    <scope>NUCLEOTIDE SEQUENCE [LARGE SCALE GENOMIC DNA]</scope>
    <source>
        <strain evidence="1">SpSt-642</strain>
    </source>
</reference>
<comment type="caution">
    <text evidence="1">The sequence shown here is derived from an EMBL/GenBank/DDBJ whole genome shotgun (WGS) entry which is preliminary data.</text>
</comment>
<dbReference type="AlphaFoldDB" id="A0A7C4HCM2"/>
<protein>
    <submittedName>
        <fullName evidence="1">Uncharacterized protein</fullName>
    </submittedName>
</protein>
<gene>
    <name evidence="1" type="ORF">ENU14_06885</name>
</gene>
<proteinExistence type="predicted"/>
<sequence length="124" mass="14548">MEKKEDKKRKIIDLIDKSNKQGPKIAFYSDQHVSSLMNELYKRWKDNGERGIPLDYATDNEIESLYNMAVKYSNVTDEEAWISFLCIEDSGNTSLGNMSNRDYRKALNEKESIWKKIFRFIIPG</sequence>
<accession>A0A7C4HCM2</accession>
<organism evidence="1">
    <name type="scientific">Staphylothermus marinus</name>
    <dbReference type="NCBI Taxonomy" id="2280"/>
    <lineage>
        <taxon>Archaea</taxon>
        <taxon>Thermoproteota</taxon>
        <taxon>Thermoprotei</taxon>
        <taxon>Desulfurococcales</taxon>
        <taxon>Desulfurococcaceae</taxon>
        <taxon>Staphylothermus</taxon>
    </lineage>
</organism>
<dbReference type="EMBL" id="DTBJ01000057">
    <property type="protein sequence ID" value="HGM59290.1"/>
    <property type="molecule type" value="Genomic_DNA"/>
</dbReference>
<evidence type="ECO:0000313" key="1">
    <source>
        <dbReference type="EMBL" id="HGM59290.1"/>
    </source>
</evidence>
<name>A0A7C4HCM2_STAMA</name>